<evidence type="ECO:0000256" key="4">
    <source>
        <dbReference type="ARBA" id="ARBA00016962"/>
    </source>
</evidence>
<evidence type="ECO:0000259" key="12">
    <source>
        <dbReference type="Pfam" id="PF12704"/>
    </source>
</evidence>
<keyword evidence="5" id="KW-1003">Cell membrane</keyword>
<dbReference type="eggNOG" id="COG0577">
    <property type="taxonomic scope" value="Bacteria"/>
</dbReference>
<comment type="caution">
    <text evidence="13">The sequence shown here is derived from an EMBL/GenBank/DDBJ whole genome shotgun (WGS) entry which is preliminary data.</text>
</comment>
<dbReference type="Pfam" id="PF12704">
    <property type="entry name" value="MacB_PCD"/>
    <property type="match status" value="1"/>
</dbReference>
<evidence type="ECO:0000256" key="1">
    <source>
        <dbReference type="ARBA" id="ARBA00004651"/>
    </source>
</evidence>
<evidence type="ECO:0000256" key="9">
    <source>
        <dbReference type="ARBA" id="ARBA00024973"/>
    </source>
</evidence>
<dbReference type="GO" id="GO:0005886">
    <property type="term" value="C:plasma membrane"/>
    <property type="evidence" value="ECO:0007669"/>
    <property type="project" value="UniProtKB-SubCell"/>
</dbReference>
<dbReference type="PANTHER" id="PTHR43738">
    <property type="entry name" value="ABC TRANSPORTER, MEMBRANE PROTEIN"/>
    <property type="match status" value="1"/>
</dbReference>
<dbReference type="PANTHER" id="PTHR43738:SF2">
    <property type="entry name" value="ABC TRANSPORTER PERMEASE"/>
    <property type="match status" value="1"/>
</dbReference>
<evidence type="ECO:0000256" key="2">
    <source>
        <dbReference type="ARBA" id="ARBA00008697"/>
    </source>
</evidence>
<dbReference type="OrthoDB" id="9784014at2"/>
<dbReference type="EMBL" id="JNVM01000017">
    <property type="protein sequence ID" value="KEQ24164.1"/>
    <property type="molecule type" value="Genomic_DNA"/>
</dbReference>
<feature type="transmembrane region" description="Helical" evidence="10">
    <location>
        <begin position="279"/>
        <end position="298"/>
    </location>
</feature>
<reference evidence="13 14" key="1">
    <citation type="submission" date="2014-06" db="EMBL/GenBank/DDBJ databases">
        <title>Draft genome sequence of Paenibacillus sp. MSt1.</title>
        <authorList>
            <person name="Aw Y.K."/>
            <person name="Ong K.S."/>
            <person name="Gan H.M."/>
            <person name="Lee S.M."/>
        </authorList>
    </citation>
    <scope>NUCLEOTIDE SEQUENCE [LARGE SCALE GENOMIC DNA]</scope>
    <source>
        <strain evidence="13 14">MSt1</strain>
    </source>
</reference>
<dbReference type="Pfam" id="PF02687">
    <property type="entry name" value="FtsX"/>
    <property type="match status" value="1"/>
</dbReference>
<evidence type="ECO:0000256" key="7">
    <source>
        <dbReference type="ARBA" id="ARBA00022989"/>
    </source>
</evidence>
<feature type="domain" description="ABC3 transporter permease C-terminal" evidence="11">
    <location>
        <begin position="280"/>
        <end position="396"/>
    </location>
</feature>
<evidence type="ECO:0000256" key="6">
    <source>
        <dbReference type="ARBA" id="ARBA00022692"/>
    </source>
</evidence>
<comment type="subcellular location">
    <subcellularLocation>
        <location evidence="1">Cell membrane</location>
        <topology evidence="1">Multi-pass membrane protein</topology>
    </subcellularLocation>
</comment>
<evidence type="ECO:0000256" key="3">
    <source>
        <dbReference type="ARBA" id="ARBA00011131"/>
    </source>
</evidence>
<dbReference type="AlphaFoldDB" id="A0A081P0E1"/>
<evidence type="ECO:0000256" key="5">
    <source>
        <dbReference type="ARBA" id="ARBA00022475"/>
    </source>
</evidence>
<evidence type="ECO:0000313" key="13">
    <source>
        <dbReference type="EMBL" id="KEQ24164.1"/>
    </source>
</evidence>
<accession>A0A081P0E1</accession>
<protein>
    <recommendedName>
        <fullName evidence="4">Putative hemin transport system permease protein HrtB</fullName>
    </recommendedName>
</protein>
<feature type="domain" description="MacB-like periplasmic core" evidence="12">
    <location>
        <begin position="18"/>
        <end position="248"/>
    </location>
</feature>
<name>A0A081P0E1_9BACL</name>
<evidence type="ECO:0000313" key="14">
    <source>
        <dbReference type="Proteomes" id="UP000028123"/>
    </source>
</evidence>
<feature type="transmembrane region" description="Helical" evidence="10">
    <location>
        <begin position="20"/>
        <end position="42"/>
    </location>
</feature>
<keyword evidence="14" id="KW-1185">Reference proteome</keyword>
<dbReference type="InterPro" id="IPR051125">
    <property type="entry name" value="ABC-4/HrtB_transporter"/>
</dbReference>
<evidence type="ECO:0000256" key="10">
    <source>
        <dbReference type="SAM" id="Phobius"/>
    </source>
</evidence>
<dbReference type="Proteomes" id="UP000028123">
    <property type="component" value="Unassembled WGS sequence"/>
</dbReference>
<dbReference type="InterPro" id="IPR003838">
    <property type="entry name" value="ABC3_permease_C"/>
</dbReference>
<keyword evidence="6 10" id="KW-0812">Transmembrane</keyword>
<comment type="similarity">
    <text evidence="2">Belongs to the ABC-4 integral membrane protein family. HrtB subfamily.</text>
</comment>
<keyword evidence="7 10" id="KW-1133">Transmembrane helix</keyword>
<organism evidence="13 14">
    <name type="scientific">Paenibacillus tyrfis</name>
    <dbReference type="NCBI Taxonomy" id="1501230"/>
    <lineage>
        <taxon>Bacteria</taxon>
        <taxon>Bacillati</taxon>
        <taxon>Bacillota</taxon>
        <taxon>Bacilli</taxon>
        <taxon>Bacillales</taxon>
        <taxon>Paenibacillaceae</taxon>
        <taxon>Paenibacillus</taxon>
    </lineage>
</organism>
<dbReference type="InterPro" id="IPR025857">
    <property type="entry name" value="MacB_PCD"/>
</dbReference>
<evidence type="ECO:0000259" key="11">
    <source>
        <dbReference type="Pfam" id="PF02687"/>
    </source>
</evidence>
<comment type="subunit">
    <text evidence="3">The complex is composed of two ATP-binding proteins (HrtA), two transmembrane proteins (HrtB) and a solute-binding protein.</text>
</comment>
<feature type="transmembrane region" description="Helical" evidence="10">
    <location>
        <begin position="370"/>
        <end position="390"/>
    </location>
</feature>
<evidence type="ECO:0000256" key="8">
    <source>
        <dbReference type="ARBA" id="ARBA00023136"/>
    </source>
</evidence>
<proteinExistence type="inferred from homology"/>
<feature type="transmembrane region" description="Helical" evidence="10">
    <location>
        <begin position="319"/>
        <end position="350"/>
    </location>
</feature>
<gene>
    <name evidence="13" type="ORF">ET33_10720</name>
</gene>
<keyword evidence="8 10" id="KW-0472">Membrane</keyword>
<comment type="function">
    <text evidence="9">Part of the ABC transporter complex hrt involved in hemin import. Responsible for the translocation of the substrate across the membrane.</text>
</comment>
<dbReference type="RefSeq" id="WP_036686411.1">
    <property type="nucleotide sequence ID" value="NZ_FYEP01000002.1"/>
</dbReference>
<sequence length="404" mass="43645">MSLLHMAWRNLMNRRVQTLITVIVVSIGVAMTLSIMMLSAGIKQGIVKASEPFGMIVGSKGSANQLVFNTIFLMDNPLANISLDYYHTLENDPRVTQAVPFALGDNYKGFRLVGTTPSFFALKGKPSDPPYFQLVDGRLFDKPFEAVLGAKVAKETGLKVGDRLISGHGVAKSLQHDEGHKDHPYTVVGILHSVSAPSDQGIYVSMDSYWISHEHAGEQKHEEDEHGVTAALVKPRSYVDLMKMYQEINQGKEAQAVFPGQVIAKIFDMMGSGEQILKYISYVVLGMAGLTVVLALYGSTVERRRTVAILRAIGASRSAVVTIVLLESVLVVVFGCVLGTVLGGGLTWLLSDYIGSQISVTVAVAYSWDLAAVIGGVALLGMIAGILPAISAYRTETARYLHTA</sequence>